<reference evidence="1 2" key="1">
    <citation type="journal article" date="2018" name="Front. Plant Sci.">
        <title>Red Clover (Trifolium pratense) and Zigzag Clover (T. medium) - A Picture of Genomic Similarities and Differences.</title>
        <authorList>
            <person name="Dluhosova J."/>
            <person name="Istvanek J."/>
            <person name="Nedelnik J."/>
            <person name="Repkova J."/>
        </authorList>
    </citation>
    <scope>NUCLEOTIDE SEQUENCE [LARGE SCALE GENOMIC DNA]</scope>
    <source>
        <strain evidence="2">cv. 10/8</strain>
        <tissue evidence="1">Leaf</tissue>
    </source>
</reference>
<feature type="non-terminal residue" evidence="1">
    <location>
        <position position="1"/>
    </location>
</feature>
<keyword evidence="2" id="KW-1185">Reference proteome</keyword>
<dbReference type="AlphaFoldDB" id="A0A392VQ60"/>
<evidence type="ECO:0000313" key="2">
    <source>
        <dbReference type="Proteomes" id="UP000265520"/>
    </source>
</evidence>
<accession>A0A392VQ60</accession>
<dbReference type="Proteomes" id="UP000265520">
    <property type="component" value="Unassembled WGS sequence"/>
</dbReference>
<protein>
    <submittedName>
        <fullName evidence="1">Uncharacterized protein</fullName>
    </submittedName>
</protein>
<name>A0A392VQ60_9FABA</name>
<comment type="caution">
    <text evidence="1">The sequence shown here is derived from an EMBL/GenBank/DDBJ whole genome shotgun (WGS) entry which is preliminary data.</text>
</comment>
<proteinExistence type="predicted"/>
<dbReference type="EMBL" id="LXQA011222614">
    <property type="protein sequence ID" value="MCI89559.1"/>
    <property type="molecule type" value="Genomic_DNA"/>
</dbReference>
<sequence>RSNSSLSISSFSSSSIGIFVLKDDAPVSTGITTSVPYVKRKGVSPVVECGVVR</sequence>
<evidence type="ECO:0000313" key="1">
    <source>
        <dbReference type="EMBL" id="MCI89559.1"/>
    </source>
</evidence>
<organism evidence="1 2">
    <name type="scientific">Trifolium medium</name>
    <dbReference type="NCBI Taxonomy" id="97028"/>
    <lineage>
        <taxon>Eukaryota</taxon>
        <taxon>Viridiplantae</taxon>
        <taxon>Streptophyta</taxon>
        <taxon>Embryophyta</taxon>
        <taxon>Tracheophyta</taxon>
        <taxon>Spermatophyta</taxon>
        <taxon>Magnoliopsida</taxon>
        <taxon>eudicotyledons</taxon>
        <taxon>Gunneridae</taxon>
        <taxon>Pentapetalae</taxon>
        <taxon>rosids</taxon>
        <taxon>fabids</taxon>
        <taxon>Fabales</taxon>
        <taxon>Fabaceae</taxon>
        <taxon>Papilionoideae</taxon>
        <taxon>50 kb inversion clade</taxon>
        <taxon>NPAAA clade</taxon>
        <taxon>Hologalegina</taxon>
        <taxon>IRL clade</taxon>
        <taxon>Trifolieae</taxon>
        <taxon>Trifolium</taxon>
    </lineage>
</organism>